<dbReference type="RefSeq" id="WP_115315147.1">
    <property type="nucleotide sequence ID" value="NZ_LWIF01000001.1"/>
</dbReference>
<accession>A0A379C8S7</accession>
<dbReference type="EMBL" id="UGTA01000001">
    <property type="protein sequence ID" value="SUB58631.1"/>
    <property type="molecule type" value="Genomic_DNA"/>
</dbReference>
<gene>
    <name evidence="1" type="ORF">NCTC12872_00595</name>
</gene>
<dbReference type="Proteomes" id="UP000255417">
    <property type="component" value="Unassembled WGS sequence"/>
</dbReference>
<organism evidence="1 2">
    <name type="scientific">Phocoenobacter uteri</name>
    <dbReference type="NCBI Taxonomy" id="146806"/>
    <lineage>
        <taxon>Bacteria</taxon>
        <taxon>Pseudomonadati</taxon>
        <taxon>Pseudomonadota</taxon>
        <taxon>Gammaproteobacteria</taxon>
        <taxon>Pasteurellales</taxon>
        <taxon>Pasteurellaceae</taxon>
        <taxon>Phocoenobacter</taxon>
    </lineage>
</organism>
<evidence type="ECO:0000313" key="1">
    <source>
        <dbReference type="EMBL" id="SUB58631.1"/>
    </source>
</evidence>
<dbReference type="AlphaFoldDB" id="A0A379C8S7"/>
<keyword evidence="2" id="KW-1185">Reference proteome</keyword>
<proteinExistence type="predicted"/>
<protein>
    <submittedName>
        <fullName evidence="1">Uncharacterized protein</fullName>
    </submittedName>
</protein>
<name>A0A379C8S7_9PAST</name>
<evidence type="ECO:0000313" key="2">
    <source>
        <dbReference type="Proteomes" id="UP000255417"/>
    </source>
</evidence>
<sequence length="94" mass="11047">MKKSLFLSALIISLVYNLFIPQKDLSLILFPEVIKQLKSKIISPANDKYSLMSKNYRLTIPTENKKLDIFRDIDVDFISSSYKKHIDYFELNEN</sequence>
<reference evidence="1 2" key="1">
    <citation type="submission" date="2018-06" db="EMBL/GenBank/DDBJ databases">
        <authorList>
            <consortium name="Pathogen Informatics"/>
            <person name="Doyle S."/>
        </authorList>
    </citation>
    <scope>NUCLEOTIDE SEQUENCE [LARGE SCALE GENOMIC DNA]</scope>
    <source>
        <strain evidence="1 2">NCTC12872</strain>
    </source>
</reference>